<accession>A0AAQ4EAT9</accession>
<proteinExistence type="predicted"/>
<gene>
    <name evidence="2" type="ORF">V5799_024963</name>
</gene>
<comment type="caution">
    <text evidence="2">The sequence shown here is derived from an EMBL/GenBank/DDBJ whole genome shotgun (WGS) entry which is preliminary data.</text>
</comment>
<keyword evidence="3" id="KW-1185">Reference proteome</keyword>
<dbReference type="EMBL" id="JARKHS020019296">
    <property type="protein sequence ID" value="KAK8771794.1"/>
    <property type="molecule type" value="Genomic_DNA"/>
</dbReference>
<protein>
    <submittedName>
        <fullName evidence="2">Uncharacterized protein</fullName>
    </submittedName>
</protein>
<dbReference type="Proteomes" id="UP001321473">
    <property type="component" value="Unassembled WGS sequence"/>
</dbReference>
<evidence type="ECO:0000313" key="2">
    <source>
        <dbReference type="EMBL" id="KAK8771794.1"/>
    </source>
</evidence>
<name>A0AAQ4EAT9_AMBAM</name>
<dbReference type="AlphaFoldDB" id="A0AAQ4EAT9"/>
<sequence length="131" mass="14473">MQELKAIAHRSRRLGAASSASEHKQTPDAATARVRSRVLLPYCGVFNNDVDACWRRGAPSSNSDGVSPVSRCPDVTQQARLPLDRNFNDYVDLMDDNDEVPDKAVDRVVVSSLLAHGSKQRRQVHQVHLAV</sequence>
<organism evidence="2 3">
    <name type="scientific">Amblyomma americanum</name>
    <name type="common">Lone star tick</name>
    <dbReference type="NCBI Taxonomy" id="6943"/>
    <lineage>
        <taxon>Eukaryota</taxon>
        <taxon>Metazoa</taxon>
        <taxon>Ecdysozoa</taxon>
        <taxon>Arthropoda</taxon>
        <taxon>Chelicerata</taxon>
        <taxon>Arachnida</taxon>
        <taxon>Acari</taxon>
        <taxon>Parasitiformes</taxon>
        <taxon>Ixodida</taxon>
        <taxon>Ixodoidea</taxon>
        <taxon>Ixodidae</taxon>
        <taxon>Amblyomminae</taxon>
        <taxon>Amblyomma</taxon>
    </lineage>
</organism>
<evidence type="ECO:0000313" key="3">
    <source>
        <dbReference type="Proteomes" id="UP001321473"/>
    </source>
</evidence>
<feature type="region of interest" description="Disordered" evidence="1">
    <location>
        <begin position="10"/>
        <end position="31"/>
    </location>
</feature>
<evidence type="ECO:0000256" key="1">
    <source>
        <dbReference type="SAM" id="MobiDB-lite"/>
    </source>
</evidence>
<reference evidence="2 3" key="1">
    <citation type="journal article" date="2023" name="Arcadia Sci">
        <title>De novo assembly of a long-read Amblyomma americanum tick genome.</title>
        <authorList>
            <person name="Chou S."/>
            <person name="Poskanzer K.E."/>
            <person name="Rollins M."/>
            <person name="Thuy-Boun P.S."/>
        </authorList>
    </citation>
    <scope>NUCLEOTIDE SEQUENCE [LARGE SCALE GENOMIC DNA]</scope>
    <source>
        <strain evidence="2">F_SG_1</strain>
        <tissue evidence="2">Salivary glands</tissue>
    </source>
</reference>